<evidence type="ECO:0000313" key="4">
    <source>
        <dbReference type="Proteomes" id="UP001166286"/>
    </source>
</evidence>
<feature type="region of interest" description="Disordered" evidence="1">
    <location>
        <begin position="361"/>
        <end position="416"/>
    </location>
</feature>
<protein>
    <submittedName>
        <fullName evidence="3">Uncharacterized protein</fullName>
    </submittedName>
</protein>
<feature type="region of interest" description="Disordered" evidence="1">
    <location>
        <begin position="467"/>
        <end position="554"/>
    </location>
</feature>
<dbReference type="AlphaFoldDB" id="A0AA39R7E4"/>
<feature type="transmembrane region" description="Helical" evidence="2">
    <location>
        <begin position="13"/>
        <end position="33"/>
    </location>
</feature>
<proteinExistence type="predicted"/>
<organism evidence="3 4">
    <name type="scientific">Cladonia borealis</name>
    <dbReference type="NCBI Taxonomy" id="184061"/>
    <lineage>
        <taxon>Eukaryota</taxon>
        <taxon>Fungi</taxon>
        <taxon>Dikarya</taxon>
        <taxon>Ascomycota</taxon>
        <taxon>Pezizomycotina</taxon>
        <taxon>Lecanoromycetes</taxon>
        <taxon>OSLEUM clade</taxon>
        <taxon>Lecanoromycetidae</taxon>
        <taxon>Lecanorales</taxon>
        <taxon>Lecanorineae</taxon>
        <taxon>Cladoniaceae</taxon>
        <taxon>Cladonia</taxon>
    </lineage>
</organism>
<evidence type="ECO:0000256" key="1">
    <source>
        <dbReference type="SAM" id="MobiDB-lite"/>
    </source>
</evidence>
<keyword evidence="2" id="KW-0812">Transmembrane</keyword>
<feature type="compositionally biased region" description="Acidic residues" evidence="1">
    <location>
        <begin position="467"/>
        <end position="477"/>
    </location>
</feature>
<feature type="region of interest" description="Disordered" evidence="1">
    <location>
        <begin position="278"/>
        <end position="333"/>
    </location>
</feature>
<feature type="compositionally biased region" description="Polar residues" evidence="1">
    <location>
        <begin position="310"/>
        <end position="326"/>
    </location>
</feature>
<comment type="caution">
    <text evidence="3">The sequence shown here is derived from an EMBL/GenBank/DDBJ whole genome shotgun (WGS) entry which is preliminary data.</text>
</comment>
<gene>
    <name evidence="3" type="ORF">JMJ35_000910</name>
</gene>
<feature type="compositionally biased region" description="Basic and acidic residues" evidence="1">
    <location>
        <begin position="389"/>
        <end position="416"/>
    </location>
</feature>
<dbReference type="Proteomes" id="UP001166286">
    <property type="component" value="Unassembled WGS sequence"/>
</dbReference>
<name>A0AA39R7E4_9LECA</name>
<feature type="compositionally biased region" description="Polar residues" evidence="1">
    <location>
        <begin position="519"/>
        <end position="545"/>
    </location>
</feature>
<keyword evidence="2" id="KW-0472">Membrane</keyword>
<keyword evidence="4" id="KW-1185">Reference proteome</keyword>
<feature type="compositionally biased region" description="Basic and acidic residues" evidence="1">
    <location>
        <begin position="278"/>
        <end position="292"/>
    </location>
</feature>
<keyword evidence="2" id="KW-1133">Transmembrane helix</keyword>
<feature type="transmembrane region" description="Helical" evidence="2">
    <location>
        <begin position="93"/>
        <end position="116"/>
    </location>
</feature>
<feature type="transmembrane region" description="Helical" evidence="2">
    <location>
        <begin position="53"/>
        <end position="73"/>
    </location>
</feature>
<reference evidence="3" key="1">
    <citation type="submission" date="2023-03" db="EMBL/GenBank/DDBJ databases">
        <title>Complete genome of Cladonia borealis.</title>
        <authorList>
            <person name="Park H."/>
        </authorList>
    </citation>
    <scope>NUCLEOTIDE SEQUENCE</scope>
    <source>
        <strain evidence="3">ANT050790</strain>
    </source>
</reference>
<dbReference type="EMBL" id="JAFEKC020000002">
    <property type="protein sequence ID" value="KAK0516307.1"/>
    <property type="molecule type" value="Genomic_DNA"/>
</dbReference>
<evidence type="ECO:0000256" key="2">
    <source>
        <dbReference type="SAM" id="Phobius"/>
    </source>
</evidence>
<evidence type="ECO:0000313" key="3">
    <source>
        <dbReference type="EMBL" id="KAK0516307.1"/>
    </source>
</evidence>
<sequence length="625" mass="71193">MATYGFLDMFLGFSLWAITTCAVVSLIFHWTPLFKAVRDHCHYGFAHPKHARLLWLVSLTMATWFLAVVTYSRNISALWNMMKVLKLGDGGKGFAFTIMQTYFFVLLICGVLAFMFTGWFSYHNRREFPSLVKIVRFHAVRSDSNNDLENGQNDQWEMNTAHSEEYDQAGSGYSNPTTEDEYDPYDGYYLCNEDHQHDWTCEKDWNRYGNERKAEYDDWPAYVEVADNEGKGDNVPEEDEQDPDNWCHFCREYHAHDWSCSNNEDEDQHDWSRLVNRDEDPHNWSRSVNRDEDQCDWSRSTNEGDALRLTPSSSGSDAEANTSTARPPTFDNWYAAPNDTESCSSCDSDYTKTILWTKPAAHREPLTPTSPAAPLPPFASDADADAENTDAHPKRRLDPNRKRGNGRDMRDRWESEISQRCQSDECRCKRPSRVQPYRKPLNRGRYGDGEAAMMFWADKPGYVAGIEDNDDSEELDISDGATIRRPEGGNSETWNNEDRDISRAATPAQGFQSERENTGPLNNVQEPNDQTTSAQEQRQRPTGTAFSPPDLPARHPRVANILADETGHSQGPPVGAFRHGITRPLRLIIPTESYGNGEPRAPTTPVNTHSLAEWPIVANTRDNGW</sequence>
<accession>A0AA39R7E4</accession>